<dbReference type="PROSITE" id="PS52016">
    <property type="entry name" value="TONB_DEPENDENT_REC_3"/>
    <property type="match status" value="1"/>
</dbReference>
<evidence type="ECO:0000256" key="1">
    <source>
        <dbReference type="PROSITE-ProRule" id="PRU01360"/>
    </source>
</evidence>
<keyword evidence="7" id="KW-1185">Reference proteome</keyword>
<dbReference type="InterPro" id="IPR037066">
    <property type="entry name" value="Plug_dom_sf"/>
</dbReference>
<evidence type="ECO:0000256" key="2">
    <source>
        <dbReference type="RuleBase" id="RU003357"/>
    </source>
</evidence>
<protein>
    <submittedName>
        <fullName evidence="6">TonB-linked SusC/RagA family outer membrane protein</fullName>
    </submittedName>
</protein>
<dbReference type="Gene3D" id="2.170.130.10">
    <property type="entry name" value="TonB-dependent receptor, plug domain"/>
    <property type="match status" value="1"/>
</dbReference>
<dbReference type="SUPFAM" id="SSF56935">
    <property type="entry name" value="Porins"/>
    <property type="match status" value="1"/>
</dbReference>
<keyword evidence="1 2" id="KW-0472">Membrane</keyword>
<feature type="domain" description="TonB-dependent receptor-like beta-barrel" evidence="4">
    <location>
        <begin position="484"/>
        <end position="904"/>
    </location>
</feature>
<keyword evidence="1" id="KW-1134">Transmembrane beta strand</keyword>
<name>A0A316EC56_9BACT</name>
<dbReference type="Pfam" id="PF00593">
    <property type="entry name" value="TonB_dep_Rec_b-barrel"/>
    <property type="match status" value="1"/>
</dbReference>
<comment type="subcellular location">
    <subcellularLocation>
        <location evidence="1">Cell outer membrane</location>
        <topology evidence="1">Multi-pass membrane protein</topology>
    </subcellularLocation>
</comment>
<reference evidence="6 7" key="1">
    <citation type="submission" date="2018-05" db="EMBL/GenBank/DDBJ databases">
        <title>Genomic Encyclopedia of Archaeal and Bacterial Type Strains, Phase II (KMG-II): from individual species to whole genera.</title>
        <authorList>
            <person name="Goeker M."/>
        </authorList>
    </citation>
    <scope>NUCLEOTIDE SEQUENCE [LARGE SCALE GENOMIC DNA]</scope>
    <source>
        <strain evidence="6 7">DSM 22214</strain>
    </source>
</reference>
<feature type="domain" description="TonB-dependent receptor plug" evidence="5">
    <location>
        <begin position="116"/>
        <end position="225"/>
    </location>
</feature>
<gene>
    <name evidence="6" type="ORF">LV89_01417</name>
</gene>
<evidence type="ECO:0000313" key="7">
    <source>
        <dbReference type="Proteomes" id="UP000245489"/>
    </source>
</evidence>
<evidence type="ECO:0000259" key="5">
    <source>
        <dbReference type="Pfam" id="PF07715"/>
    </source>
</evidence>
<evidence type="ECO:0000313" key="6">
    <source>
        <dbReference type="EMBL" id="PWK27526.1"/>
    </source>
</evidence>
<keyword evidence="1" id="KW-0812">Transmembrane</keyword>
<dbReference type="NCBIfam" id="TIGR04056">
    <property type="entry name" value="OMP_RagA_SusC"/>
    <property type="match status" value="1"/>
</dbReference>
<dbReference type="Pfam" id="PF13715">
    <property type="entry name" value="CarbopepD_reg_2"/>
    <property type="match status" value="1"/>
</dbReference>
<keyword evidence="1" id="KW-0998">Cell outer membrane</keyword>
<sequence>MKFKNYLCLLLLSMSTLSVFGQTVEVRGKVIDANLSIGISGVSISIKNSTRGTTTSASGDYQISASASDVLVFSFIGYKPVEKAIGKASVINVALEEDVKGLNEVVVIGYGTQKKSVVTGAISSIKAKDLENIPSGRIETALQGRVSGVTIAANAGQPGSASTVRVRGLTTFDTYGGNNPLWVVDGVIIDNGGIGFINQSDIESIEVLKDAASLAIYGARAASGVILVSTKRGKSGKLSVNYTGFVGSSSPAKQLNLLNASDYGTVMNEKSVAAGGNVLYPNPSSLGAGTDWQGAIFNNNAQRANHEISISGGNDVSSFFLSAGTQNQDGIVLKDISGYRRDNLRLNSTHKLSKLISIGQTLAYSHQKTVGIGNTNSEFGGPLSSAINLDPITPLVVTDPTAAASSIYASNPVLRDKEGRPYGISSIVGQEMTNPIAYQQIRLGNFDWSDDFVGNAFIEVSPLSNLKFKSTVGAKLSYWGGDFFTPKYYLSATSGAAKNTFSRSSNTGLGWNIENTVSYNKSLNNHNIGVLLGQGLYIDNITSGTSITYSDLPVNTYDDASFNFSLPAAQRTGSAYTGVEHRVTSLFGRLTYDFKEKYLFTGIIRRDGSSRFGGNNKFGIFPSFSAGWVVSNEDFWKENNIVKSLKIRSGYGVTGNDAILNFGYLSTIVGGRNYTYGTGGVDIISGFSPSAPSNPDLKWEETAQTNIGIDATLLKNLTLTLEVYRKKTSGILQTITLPGYVGATSSPVGNVADMENRGLEIELGYRKRFGDFNFSANGNVSFLKNEVTYLGNGISFITSGAAGFQSMGSITRTQVGQPYNAFFGLQTAGIFQNTAEINAYKTAEGNVIQPNAKPGDFKWVDTDGNGVINDNDKTFLGNGLPKYTIGLNVAMDYKNFDFMFFAQASGGNKIFQGLRRLDILNANYQSSVLSRWTGEGTSNTYPRLTNNDTNGNFGKASNFYLEDGDFVRLKIIQLGYTLPNAIISKIGAQKLRVFVTAENLLTLTKYTGYDPEIGGNVFGIDRGYYPQARSIQFGLNLKF</sequence>
<feature type="chain" id="PRO_5016310520" evidence="3">
    <location>
        <begin position="22"/>
        <end position="1039"/>
    </location>
</feature>
<accession>A0A316EC56</accession>
<dbReference type="Pfam" id="PF07715">
    <property type="entry name" value="Plug"/>
    <property type="match status" value="1"/>
</dbReference>
<comment type="similarity">
    <text evidence="1 2">Belongs to the TonB-dependent receptor family.</text>
</comment>
<dbReference type="GO" id="GO:0009279">
    <property type="term" value="C:cell outer membrane"/>
    <property type="evidence" value="ECO:0007669"/>
    <property type="project" value="UniProtKB-SubCell"/>
</dbReference>
<proteinExistence type="inferred from homology"/>
<dbReference type="OrthoDB" id="9768177at2"/>
<organism evidence="6 7">
    <name type="scientific">Arcicella aurantiaca</name>
    <dbReference type="NCBI Taxonomy" id="591202"/>
    <lineage>
        <taxon>Bacteria</taxon>
        <taxon>Pseudomonadati</taxon>
        <taxon>Bacteroidota</taxon>
        <taxon>Cytophagia</taxon>
        <taxon>Cytophagales</taxon>
        <taxon>Flectobacillaceae</taxon>
        <taxon>Arcicella</taxon>
    </lineage>
</organism>
<dbReference type="InterPro" id="IPR039426">
    <property type="entry name" value="TonB-dep_rcpt-like"/>
</dbReference>
<keyword evidence="3" id="KW-0732">Signal</keyword>
<evidence type="ECO:0000259" key="4">
    <source>
        <dbReference type="Pfam" id="PF00593"/>
    </source>
</evidence>
<dbReference type="InterPro" id="IPR008969">
    <property type="entry name" value="CarboxyPept-like_regulatory"/>
</dbReference>
<dbReference type="EMBL" id="QGGO01000006">
    <property type="protein sequence ID" value="PWK27526.1"/>
    <property type="molecule type" value="Genomic_DNA"/>
</dbReference>
<dbReference type="SUPFAM" id="SSF49464">
    <property type="entry name" value="Carboxypeptidase regulatory domain-like"/>
    <property type="match status" value="1"/>
</dbReference>
<feature type="signal peptide" evidence="3">
    <location>
        <begin position="1"/>
        <end position="21"/>
    </location>
</feature>
<comment type="caution">
    <text evidence="6">The sequence shown here is derived from an EMBL/GenBank/DDBJ whole genome shotgun (WGS) entry which is preliminary data.</text>
</comment>
<dbReference type="RefSeq" id="WP_109742183.1">
    <property type="nucleotide sequence ID" value="NZ_QGGO01000006.1"/>
</dbReference>
<dbReference type="InterPro" id="IPR000531">
    <property type="entry name" value="Beta-barrel_TonB"/>
</dbReference>
<keyword evidence="2" id="KW-0798">TonB box</keyword>
<evidence type="ECO:0000256" key="3">
    <source>
        <dbReference type="SAM" id="SignalP"/>
    </source>
</evidence>
<dbReference type="Proteomes" id="UP000245489">
    <property type="component" value="Unassembled WGS sequence"/>
</dbReference>
<dbReference type="Gene3D" id="2.60.40.1120">
    <property type="entry name" value="Carboxypeptidase-like, regulatory domain"/>
    <property type="match status" value="1"/>
</dbReference>
<dbReference type="NCBIfam" id="TIGR04057">
    <property type="entry name" value="SusC_RagA_signa"/>
    <property type="match status" value="1"/>
</dbReference>
<keyword evidence="1" id="KW-0813">Transport</keyword>
<dbReference type="InterPro" id="IPR012910">
    <property type="entry name" value="Plug_dom"/>
</dbReference>
<dbReference type="InterPro" id="IPR023996">
    <property type="entry name" value="TonB-dep_OMP_SusC/RagA"/>
</dbReference>
<dbReference type="InterPro" id="IPR023997">
    <property type="entry name" value="TonB-dep_OMP_SusC/RagA_CS"/>
</dbReference>
<dbReference type="AlphaFoldDB" id="A0A316EC56"/>